<protein>
    <submittedName>
        <fullName evidence="2">Uncharacterized protein</fullName>
    </submittedName>
</protein>
<feature type="compositionally biased region" description="Basic residues" evidence="1">
    <location>
        <begin position="555"/>
        <end position="567"/>
    </location>
</feature>
<proteinExistence type="predicted"/>
<feature type="compositionally biased region" description="Basic and acidic residues" evidence="1">
    <location>
        <begin position="437"/>
        <end position="448"/>
    </location>
</feature>
<feature type="compositionally biased region" description="Basic and acidic residues" evidence="1">
    <location>
        <begin position="482"/>
        <end position="501"/>
    </location>
</feature>
<reference evidence="2" key="1">
    <citation type="submission" date="2023-07" db="EMBL/GenBank/DDBJ databases">
        <authorList>
            <consortium name="CYATHOMIX"/>
        </authorList>
    </citation>
    <scope>NUCLEOTIDE SEQUENCE</scope>
    <source>
        <strain evidence="2">N/A</strain>
    </source>
</reference>
<feature type="region of interest" description="Disordered" evidence="1">
    <location>
        <begin position="19"/>
        <end position="65"/>
    </location>
</feature>
<feature type="region of interest" description="Disordered" evidence="1">
    <location>
        <begin position="471"/>
        <end position="578"/>
    </location>
</feature>
<accession>A0AA36MEH3</accession>
<feature type="compositionally biased region" description="Basic and acidic residues" evidence="1">
    <location>
        <begin position="99"/>
        <end position="127"/>
    </location>
</feature>
<keyword evidence="3" id="KW-1185">Reference proteome</keyword>
<evidence type="ECO:0000313" key="3">
    <source>
        <dbReference type="Proteomes" id="UP001176961"/>
    </source>
</evidence>
<feature type="compositionally biased region" description="Polar residues" evidence="1">
    <location>
        <begin position="128"/>
        <end position="141"/>
    </location>
</feature>
<evidence type="ECO:0000256" key="1">
    <source>
        <dbReference type="SAM" id="MobiDB-lite"/>
    </source>
</evidence>
<dbReference type="EMBL" id="CATQJL010000316">
    <property type="protein sequence ID" value="CAJ0607415.1"/>
    <property type="molecule type" value="Genomic_DNA"/>
</dbReference>
<dbReference type="AlphaFoldDB" id="A0AA36MEH3"/>
<feature type="compositionally biased region" description="Low complexity" evidence="1">
    <location>
        <begin position="19"/>
        <end position="59"/>
    </location>
</feature>
<evidence type="ECO:0000313" key="2">
    <source>
        <dbReference type="EMBL" id="CAJ0607415.1"/>
    </source>
</evidence>
<feature type="region of interest" description="Disordered" evidence="1">
    <location>
        <begin position="359"/>
        <end position="390"/>
    </location>
</feature>
<dbReference type="Proteomes" id="UP001176961">
    <property type="component" value="Unassembled WGS sequence"/>
</dbReference>
<gene>
    <name evidence="2" type="ORF">CYNAS_LOCUS19398</name>
</gene>
<organism evidence="2 3">
    <name type="scientific">Cylicocyclus nassatus</name>
    <name type="common">Nematode worm</name>
    <dbReference type="NCBI Taxonomy" id="53992"/>
    <lineage>
        <taxon>Eukaryota</taxon>
        <taxon>Metazoa</taxon>
        <taxon>Ecdysozoa</taxon>
        <taxon>Nematoda</taxon>
        <taxon>Chromadorea</taxon>
        <taxon>Rhabditida</taxon>
        <taxon>Rhabditina</taxon>
        <taxon>Rhabditomorpha</taxon>
        <taxon>Strongyloidea</taxon>
        <taxon>Strongylidae</taxon>
        <taxon>Cylicocyclus</taxon>
    </lineage>
</organism>
<feature type="region of interest" description="Disordered" evidence="1">
    <location>
        <begin position="91"/>
        <end position="202"/>
    </location>
</feature>
<comment type="caution">
    <text evidence="2">The sequence shown here is derived from an EMBL/GenBank/DDBJ whole genome shotgun (WGS) entry which is preliminary data.</text>
</comment>
<name>A0AA36MEH3_CYLNA</name>
<feature type="region of interest" description="Disordered" evidence="1">
    <location>
        <begin position="646"/>
        <end position="682"/>
    </location>
</feature>
<feature type="region of interest" description="Disordered" evidence="1">
    <location>
        <begin position="424"/>
        <end position="448"/>
    </location>
</feature>
<feature type="compositionally biased region" description="Basic and acidic residues" evidence="1">
    <location>
        <begin position="371"/>
        <end position="390"/>
    </location>
</feature>
<sequence>MEGSRESLSERLSGLLAALRRSGSSQEGGSSAVSSAAKGESSSNASEHSSTKTATPTKSKSGDGVETLPELLEFLRTTSNPKRLREVVGRFLENPLLSENDRNLVKRKVQEKIEEQKRKKEEAKKALNTDSPARSESSSRAQEFLEDSPHSTPKREHKSLEDVLPHTSSNPLISALLDRKTEDEAKPEDEEQHNEWVTSDVPDFSSAGVATQNDQGDSSGFPSSMFSVPPPTINPYAALPQHILSEITAGLAVAPPSSFQVPPPNMLASIPPHMAGYANQGVIANGPGAALAASLMPLTKITVDREKDMIPRTPTPPPTPPTRINLRLQPGAMVPALSATGRLIMPGARVVSKRRPLSPMQMSVGESAESGEIRSEKGDKTPVKRAVDRSKEMNDARRCYIRQYALRNKVSYDEAERVLVEEENEFENAKRAKRSRYGSEDREEERDSYRDSYIYTKGFVPLPKQKFAKNCEDSDYVDEDSRDPLDDYDRDEPWMRDERMAPRPAVMRLPGPYDDRDYPEPSSGRGAGLPRDLGRPKRRGGGRGSSAQDREEGRRRRKRGGKKHKRERRGDNANFEPIGTNFHGCLLAHHLSEARIFDLPKAAPTARIIKLSTLLRKGKRSGGDDDLLRDAAGPFDNFDAFDLDTLEPSSAEAKPSRKHHKTDRKNKNERSEEIGNFFPEGR</sequence>